<dbReference type="GO" id="GO:0009253">
    <property type="term" value="P:peptidoglycan catabolic process"/>
    <property type="evidence" value="ECO:0007669"/>
    <property type="project" value="InterPro"/>
</dbReference>
<keyword evidence="10" id="KW-1185">Reference proteome</keyword>
<evidence type="ECO:0000256" key="7">
    <source>
        <dbReference type="SAM" id="MobiDB-lite"/>
    </source>
</evidence>
<sequence length="547" mass="58581">MSFTRFLQDDPLLTREQVMAELIRVADELNMPDKRGACVIAGMTISQEVGVKDNDPPFERRFWCPANRADPESFNYPHDSESNDGRSVGYFQQQKGPNGELWWGTTASEMNLHSAATQFMTRLKAAGYNASNAQAANDSAQAIQRSGVPQAYKQWWDDINRLYDKVKGSGGGPAPAPKPPQSGPWTGDPVWLADVLRAEGLNVVELPGWLDRGHGDMGRLWGVVCHHTGSDNTPSSEIAFHPSLGLCSQIHLARNGTVTLCGVGIAWHAGVGSYPGLPEDNANAVTIGIEAQNSGTYDGAPHRTNWPDAQYDAYVKCCAAICRRLGVRADHVISHKEWAGRKQGKWDPGAIDMNIFRADVQRRIDAHQPNGEDDFMAALSADEQREVLNLLRVLADRRFVSRSPFRHLGEGPSETVAGFGLNTDGLNHAQYTIELARLGDPTHLALLREVASAEGDSRYPDRQYDAKLAKRVLAEIEGAATAPAKPSTPSAPTEPAPEAPTPPVKAACALSAAGCVVAGSTSGGGCALSTDGTGKCVVTAATDGGAA</sequence>
<keyword evidence="6" id="KW-0961">Cell wall biogenesis/degradation</keyword>
<dbReference type="GO" id="GO:0001897">
    <property type="term" value="P:symbiont-mediated cytolysis of host cell"/>
    <property type="evidence" value="ECO:0007669"/>
    <property type="project" value="UniProtKB-ARBA"/>
</dbReference>
<evidence type="ECO:0000256" key="5">
    <source>
        <dbReference type="ARBA" id="ARBA00022801"/>
    </source>
</evidence>
<dbReference type="PANTHER" id="PTHR30417">
    <property type="entry name" value="N-ACETYLMURAMOYL-L-ALANINE AMIDASE AMID"/>
    <property type="match status" value="1"/>
</dbReference>
<evidence type="ECO:0000256" key="3">
    <source>
        <dbReference type="ARBA" id="ARBA00022529"/>
    </source>
</evidence>
<dbReference type="InterPro" id="IPR051206">
    <property type="entry name" value="NAMLAA_amidase_2"/>
</dbReference>
<dbReference type="Proteomes" id="UP000002133">
    <property type="component" value="Segment"/>
</dbReference>
<name>Q9ZX49_BPMT4</name>
<dbReference type="Pfam" id="PF01510">
    <property type="entry name" value="Amidase_2"/>
    <property type="match status" value="1"/>
</dbReference>
<evidence type="ECO:0000256" key="1">
    <source>
        <dbReference type="ARBA" id="ARBA00001561"/>
    </source>
</evidence>
<dbReference type="InterPro" id="IPR002502">
    <property type="entry name" value="Amidase_domain"/>
</dbReference>
<evidence type="ECO:0000256" key="6">
    <source>
        <dbReference type="ARBA" id="ARBA00023316"/>
    </source>
</evidence>
<dbReference type="SUPFAM" id="SSF55846">
    <property type="entry name" value="N-acetylmuramoyl-L-alanine amidase-like"/>
    <property type="match status" value="1"/>
</dbReference>
<protein>
    <recommendedName>
        <fullName evidence="2">N-acetylmuramoyl-L-alanine amidase</fullName>
        <ecNumber evidence="2">3.5.1.28</ecNumber>
    </recommendedName>
</protein>
<feature type="domain" description="N-acetylmuramoyl-L-alanine amidase" evidence="8">
    <location>
        <begin position="208"/>
        <end position="349"/>
    </location>
</feature>
<keyword evidence="4" id="KW-0081">Bacteriolytic enzyme</keyword>
<dbReference type="RefSeq" id="NP_569764.1">
    <property type="nucleotide sequence ID" value="NC_003387.1"/>
</dbReference>
<dbReference type="PANTHER" id="PTHR30417:SF1">
    <property type="entry name" value="N-ACETYLMURAMOYL-L-ALANINE AMIDASE AMID"/>
    <property type="match status" value="1"/>
</dbReference>
<proteinExistence type="predicted"/>
<dbReference type="GO" id="GO:0042742">
    <property type="term" value="P:defense response to bacterium"/>
    <property type="evidence" value="ECO:0007669"/>
    <property type="project" value="UniProtKB-KW"/>
</dbReference>
<evidence type="ECO:0000256" key="4">
    <source>
        <dbReference type="ARBA" id="ARBA00022638"/>
    </source>
</evidence>
<evidence type="ECO:0000259" key="8">
    <source>
        <dbReference type="SMART" id="SM00644"/>
    </source>
</evidence>
<accession>Q9ZX49</accession>
<dbReference type="EMBL" id="AF068845">
    <property type="protein sequence ID" value="AAD17596.1"/>
    <property type="molecule type" value="Genomic_DNA"/>
</dbReference>
<reference evidence="9 10" key="1">
    <citation type="journal article" date="1998" name="Tuber. Lung Dis.">
        <title>Mycobacteriophage TM4: genome structure and gene expression.</title>
        <authorList>
            <person name="Ford M.E."/>
            <person name="Stenstrom C."/>
            <person name="Hendrix R.W."/>
            <person name="Hatfull G.F."/>
        </authorList>
    </citation>
    <scope>NUCLEOTIDE SEQUENCE</scope>
</reference>
<keyword evidence="3" id="KW-0929">Antimicrobial</keyword>
<organismHost>
    <name type="scientific">Mycobacterium</name>
    <dbReference type="NCBI Taxonomy" id="1763"/>
</organismHost>
<feature type="compositionally biased region" description="Pro residues" evidence="7">
    <location>
        <begin position="492"/>
        <end position="503"/>
    </location>
</feature>
<evidence type="ECO:0000256" key="2">
    <source>
        <dbReference type="ARBA" id="ARBA00011901"/>
    </source>
</evidence>
<comment type="catalytic activity">
    <reaction evidence="1">
        <text>Hydrolyzes the link between N-acetylmuramoyl residues and L-amino acid residues in certain cell-wall glycopeptides.</text>
        <dbReference type="EC" id="3.5.1.28"/>
    </reaction>
</comment>
<dbReference type="EC" id="3.5.1.28" evidence="2"/>
<dbReference type="GO" id="GO:0009254">
    <property type="term" value="P:peptidoglycan turnover"/>
    <property type="evidence" value="ECO:0007669"/>
    <property type="project" value="TreeGrafter"/>
</dbReference>
<dbReference type="OrthoDB" id="2745at10239"/>
<gene>
    <name evidence="9" type="primary">29</name>
    <name evidence="9" type="ORF">TM4_29</name>
</gene>
<dbReference type="InterPro" id="IPR036505">
    <property type="entry name" value="Amidase/PGRP_sf"/>
</dbReference>
<evidence type="ECO:0000313" key="10">
    <source>
        <dbReference type="Proteomes" id="UP000002133"/>
    </source>
</evidence>
<dbReference type="GO" id="GO:0008745">
    <property type="term" value="F:N-acetylmuramoyl-L-alanine amidase activity"/>
    <property type="evidence" value="ECO:0007669"/>
    <property type="project" value="UniProtKB-EC"/>
</dbReference>
<dbReference type="SMR" id="Q9ZX49"/>
<organism evidence="9 10">
    <name type="scientific">Mycobacterium phage TM4</name>
    <name type="common">Mycobacteriophage TM4</name>
    <dbReference type="NCBI Taxonomy" id="88870"/>
    <lineage>
        <taxon>Viruses</taxon>
        <taxon>Duplodnaviria</taxon>
        <taxon>Heunggongvirae</taxon>
        <taxon>Uroviricota</taxon>
        <taxon>Caudoviricetes</taxon>
        <taxon>Weiservirinae</taxon>
        <taxon>Timquatrovirus</taxon>
        <taxon>Timquatrovirus TM4</taxon>
        <taxon>Mycobacterium virus TM4</taxon>
    </lineage>
</organism>
<dbReference type="CDD" id="cd06583">
    <property type="entry name" value="PGRP"/>
    <property type="match status" value="1"/>
</dbReference>
<feature type="region of interest" description="Disordered" evidence="7">
    <location>
        <begin position="479"/>
        <end position="503"/>
    </location>
</feature>
<evidence type="ECO:0000313" key="9">
    <source>
        <dbReference type="EMBL" id="AAD17596.1"/>
    </source>
</evidence>
<keyword evidence="5" id="KW-0378">Hydrolase</keyword>
<feature type="compositionally biased region" description="Low complexity" evidence="7">
    <location>
        <begin position="479"/>
        <end position="491"/>
    </location>
</feature>
<dbReference type="KEGG" id="vg:932338"/>
<dbReference type="GO" id="GO:0071555">
    <property type="term" value="P:cell wall organization"/>
    <property type="evidence" value="ECO:0007669"/>
    <property type="project" value="UniProtKB-KW"/>
</dbReference>
<dbReference type="SMART" id="SM00644">
    <property type="entry name" value="Ami_2"/>
    <property type="match status" value="1"/>
</dbReference>
<feature type="region of interest" description="Disordered" evidence="7">
    <location>
        <begin position="166"/>
        <end position="187"/>
    </location>
</feature>
<dbReference type="Gene3D" id="3.40.80.10">
    <property type="entry name" value="Peptidoglycan recognition protein-like"/>
    <property type="match status" value="1"/>
</dbReference>